<feature type="compositionally biased region" description="Basic and acidic residues" evidence="1">
    <location>
        <begin position="149"/>
        <end position="163"/>
    </location>
</feature>
<dbReference type="Pfam" id="PF04314">
    <property type="entry name" value="PCuAC"/>
    <property type="match status" value="1"/>
</dbReference>
<proteinExistence type="predicted"/>
<name>A0A484H597_9ZZZZ</name>
<dbReference type="Gene3D" id="2.60.40.1890">
    <property type="entry name" value="PCu(A)C copper chaperone"/>
    <property type="match status" value="1"/>
</dbReference>
<accession>A0A484H597</accession>
<dbReference type="PANTHER" id="PTHR36302:SF1">
    <property type="entry name" value="COPPER CHAPERONE PCU(A)C"/>
    <property type="match status" value="1"/>
</dbReference>
<gene>
    <name evidence="2" type="ORF">RIEGSTA812A_PEG_542</name>
</gene>
<evidence type="ECO:0000256" key="1">
    <source>
        <dbReference type="SAM" id="MobiDB-lite"/>
    </source>
</evidence>
<dbReference type="InterPro" id="IPR007410">
    <property type="entry name" value="LpqE-like"/>
</dbReference>
<protein>
    <submittedName>
        <fullName evidence="2">Copper metallochaperone, bacterial analog of Cox17 protein</fullName>
    </submittedName>
</protein>
<sequence>MKHWVLAVAAMSFSLMSFSRGAPAGVQVEGSWARATFQEASNGAAFVTLTDTSGHGDILVAASSPIASLTELHVHKTVSGITQMRPVSVLPIPAGGSITLQPGAEHVMLIGLRQPLREGVVIPLHLVFATSNVVETTVPVRDVGATGPPDHHTGHDEPTRANH</sequence>
<dbReference type="AlphaFoldDB" id="A0A484H597"/>
<reference evidence="2" key="1">
    <citation type="submission" date="2018-10" db="EMBL/GenBank/DDBJ databases">
        <authorList>
            <person name="Gruber-Vodicka H."/>
            <person name="Jaeckle O."/>
        </authorList>
    </citation>
    <scope>NUCLEOTIDE SEQUENCE</scope>
</reference>
<evidence type="ECO:0000313" key="2">
    <source>
        <dbReference type="EMBL" id="VBB69069.1"/>
    </source>
</evidence>
<dbReference type="EMBL" id="LR026963">
    <property type="protein sequence ID" value="VBB69069.1"/>
    <property type="molecule type" value="Genomic_DNA"/>
</dbReference>
<feature type="region of interest" description="Disordered" evidence="1">
    <location>
        <begin position="140"/>
        <end position="163"/>
    </location>
</feature>
<dbReference type="InterPro" id="IPR036182">
    <property type="entry name" value="PCuAC_sf"/>
</dbReference>
<dbReference type="PANTHER" id="PTHR36302">
    <property type="entry name" value="BLR7088 PROTEIN"/>
    <property type="match status" value="1"/>
</dbReference>
<dbReference type="SUPFAM" id="SSF110087">
    <property type="entry name" value="DR1885-like metal-binding protein"/>
    <property type="match status" value="1"/>
</dbReference>
<organism evidence="2">
    <name type="scientific">invertebrate metagenome</name>
    <dbReference type="NCBI Taxonomy" id="1711999"/>
    <lineage>
        <taxon>unclassified sequences</taxon>
        <taxon>metagenomes</taxon>
        <taxon>organismal metagenomes</taxon>
    </lineage>
</organism>
<dbReference type="InterPro" id="IPR058248">
    <property type="entry name" value="Lxx211020-like"/>
</dbReference>